<accession>A0A0D8XME0</accession>
<dbReference type="STRING" id="29172.A0A0D8XME0"/>
<dbReference type="Proteomes" id="UP000053766">
    <property type="component" value="Unassembled WGS sequence"/>
</dbReference>
<feature type="region of interest" description="Disordered" evidence="1">
    <location>
        <begin position="35"/>
        <end position="59"/>
    </location>
</feature>
<organism evidence="2 3">
    <name type="scientific">Dictyocaulus viviparus</name>
    <name type="common">Bovine lungworm</name>
    <dbReference type="NCBI Taxonomy" id="29172"/>
    <lineage>
        <taxon>Eukaryota</taxon>
        <taxon>Metazoa</taxon>
        <taxon>Ecdysozoa</taxon>
        <taxon>Nematoda</taxon>
        <taxon>Chromadorea</taxon>
        <taxon>Rhabditida</taxon>
        <taxon>Rhabditina</taxon>
        <taxon>Rhabditomorpha</taxon>
        <taxon>Strongyloidea</taxon>
        <taxon>Metastrongylidae</taxon>
        <taxon>Dictyocaulus</taxon>
    </lineage>
</organism>
<dbReference type="PANTHER" id="PTHR21224">
    <property type="entry name" value="INTEGRATOR COMPLEX SUBUNIT 1"/>
    <property type="match status" value="1"/>
</dbReference>
<keyword evidence="3" id="KW-1185">Reference proteome</keyword>
<reference evidence="3" key="2">
    <citation type="journal article" date="2016" name="Sci. Rep.">
        <title>Dictyocaulus viviparus genome, variome and transcriptome elucidate lungworm biology and support future intervention.</title>
        <authorList>
            <person name="McNulty S.N."/>
            <person name="Strube C."/>
            <person name="Rosa B.A."/>
            <person name="Martin J.C."/>
            <person name="Tyagi R."/>
            <person name="Choi Y.J."/>
            <person name="Wang Q."/>
            <person name="Hallsworth Pepin K."/>
            <person name="Zhang X."/>
            <person name="Ozersky P."/>
            <person name="Wilson R.K."/>
            <person name="Sternberg P.W."/>
            <person name="Gasser R.B."/>
            <person name="Mitreva M."/>
        </authorList>
    </citation>
    <scope>NUCLEOTIDE SEQUENCE [LARGE SCALE GENOMIC DNA]</scope>
    <source>
        <strain evidence="3">HannoverDv2000</strain>
    </source>
</reference>
<name>A0A0D8XME0_DICVI</name>
<evidence type="ECO:0000313" key="2">
    <source>
        <dbReference type="EMBL" id="KJH44917.1"/>
    </source>
</evidence>
<proteinExistence type="predicted"/>
<gene>
    <name evidence="2" type="ORF">DICVIV_09035</name>
</gene>
<dbReference type="InterPro" id="IPR038902">
    <property type="entry name" value="INTS1"/>
</dbReference>
<dbReference type="EMBL" id="KN716439">
    <property type="protein sequence ID" value="KJH44917.1"/>
    <property type="molecule type" value="Genomic_DNA"/>
</dbReference>
<evidence type="ECO:0008006" key="4">
    <source>
        <dbReference type="Google" id="ProtNLM"/>
    </source>
</evidence>
<reference evidence="2 3" key="1">
    <citation type="submission" date="2013-11" db="EMBL/GenBank/DDBJ databases">
        <title>Draft genome of the bovine lungworm Dictyocaulus viviparus.</title>
        <authorList>
            <person name="Mitreva M."/>
        </authorList>
    </citation>
    <scope>NUCLEOTIDE SEQUENCE [LARGE SCALE GENOMIC DNA]</scope>
    <source>
        <strain evidence="2 3">HannoverDv2000</strain>
    </source>
</reference>
<evidence type="ECO:0000256" key="1">
    <source>
        <dbReference type="SAM" id="MobiDB-lite"/>
    </source>
</evidence>
<dbReference type="AlphaFoldDB" id="A0A0D8XME0"/>
<dbReference type="PANTHER" id="PTHR21224:SF1">
    <property type="entry name" value="INTEGRATOR COMPLEX SUBUNIT 1"/>
    <property type="match status" value="1"/>
</dbReference>
<protein>
    <recommendedName>
        <fullName evidence="4">DUF3677 domain-containing protein</fullName>
    </recommendedName>
</protein>
<feature type="compositionally biased region" description="Low complexity" evidence="1">
    <location>
        <begin position="38"/>
        <end position="56"/>
    </location>
</feature>
<dbReference type="OrthoDB" id="5824327at2759"/>
<sequence length="313" mass="35082">MIPLKPKVKSKGLMKSLPSGVLAPKSITNKPVKTVFPSSSSSTGLSVSSGTSSVGSRPPLDESWREFCEMTIIDFSTFSTLIQESIEQGKFNKLARLLTAAFRTFVDKRTDQNKFFIEYQLITVAAITIKEHNEKIQHVALQKCLLNLMCRMKPMNIERQGLISALTVTLASGQTTWDPYYVIAFLHDSLGERNWVSKSPSSFISAQIIKSFGTIYPTKDMLTSCNLELDFDLIPEGLNFSVDRYPSATAKEEIVEIALNALAPWWEMRADSTPIVFLRAIAPLMAISDVRFNVVKRIDGWLQHVKVIFGFLF</sequence>
<dbReference type="GO" id="GO:0034474">
    <property type="term" value="P:U2 snRNA 3'-end processing"/>
    <property type="evidence" value="ECO:0007669"/>
    <property type="project" value="InterPro"/>
</dbReference>
<evidence type="ECO:0000313" key="3">
    <source>
        <dbReference type="Proteomes" id="UP000053766"/>
    </source>
</evidence>
<dbReference type="GO" id="GO:0032039">
    <property type="term" value="C:integrator complex"/>
    <property type="evidence" value="ECO:0007669"/>
    <property type="project" value="InterPro"/>
</dbReference>